<reference evidence="10 11" key="1">
    <citation type="submission" date="2023-10" db="EMBL/GenBank/DDBJ databases">
        <authorList>
            <person name="Maclean D."/>
            <person name="Macfadyen A."/>
        </authorList>
    </citation>
    <scope>NUCLEOTIDE SEQUENCE [LARGE SCALE GENOMIC DNA]</scope>
</reference>
<keyword evidence="4 8" id="KW-0808">Transferase</keyword>
<feature type="chain" id="PRO_5043426921" description="Glycosyltransferase family 92 protein" evidence="9">
    <location>
        <begin position="29"/>
        <end position="450"/>
    </location>
</feature>
<protein>
    <recommendedName>
        <fullName evidence="8">Glycosyltransferase family 92 protein</fullName>
        <ecNumber evidence="8">2.4.1.-</ecNumber>
    </recommendedName>
</protein>
<dbReference type="AlphaFoldDB" id="A0AAV1IEL0"/>
<accession>A0AAV1IEL0</accession>
<evidence type="ECO:0000256" key="3">
    <source>
        <dbReference type="ARBA" id="ARBA00022676"/>
    </source>
</evidence>
<dbReference type="GO" id="GO:0016020">
    <property type="term" value="C:membrane"/>
    <property type="evidence" value="ECO:0007669"/>
    <property type="project" value="UniProtKB-SubCell"/>
</dbReference>
<dbReference type="Pfam" id="PF01697">
    <property type="entry name" value="Glyco_transf_92"/>
    <property type="match status" value="1"/>
</dbReference>
<keyword evidence="11" id="KW-1185">Reference proteome</keyword>
<proteinExistence type="inferred from homology"/>
<evidence type="ECO:0000313" key="11">
    <source>
        <dbReference type="Proteomes" id="UP001314263"/>
    </source>
</evidence>
<dbReference type="InterPro" id="IPR008166">
    <property type="entry name" value="Glyco_transf_92"/>
</dbReference>
<name>A0AAV1IEL0_9CHLO</name>
<dbReference type="EC" id="2.4.1.-" evidence="8"/>
<evidence type="ECO:0000256" key="5">
    <source>
        <dbReference type="ARBA" id="ARBA00022692"/>
    </source>
</evidence>
<keyword evidence="5" id="KW-0812">Transmembrane</keyword>
<dbReference type="PANTHER" id="PTHR21461:SF69">
    <property type="entry name" value="GLYCOSYLTRANSFERASE FAMILY 92 PROTEIN"/>
    <property type="match status" value="1"/>
</dbReference>
<evidence type="ECO:0000313" key="10">
    <source>
        <dbReference type="EMBL" id="CAK0784444.1"/>
    </source>
</evidence>
<comment type="similarity">
    <text evidence="2 8">Belongs to the glycosyltransferase 92 family.</text>
</comment>
<evidence type="ECO:0000256" key="1">
    <source>
        <dbReference type="ARBA" id="ARBA00004167"/>
    </source>
</evidence>
<keyword evidence="6" id="KW-1133">Transmembrane helix</keyword>
<evidence type="ECO:0000256" key="9">
    <source>
        <dbReference type="SAM" id="SignalP"/>
    </source>
</evidence>
<keyword evidence="9" id="KW-0732">Signal</keyword>
<gene>
    <name evidence="10" type="ORF">CVIRNUC_007648</name>
</gene>
<dbReference type="Proteomes" id="UP001314263">
    <property type="component" value="Unassembled WGS sequence"/>
</dbReference>
<comment type="subcellular location">
    <subcellularLocation>
        <location evidence="1">Membrane</location>
        <topology evidence="1">Single-pass membrane protein</topology>
    </subcellularLocation>
</comment>
<sequence length="450" mass="50364">MTSSRPGPLRLRTKLLAVNLSLVLGALASTGNVDTGRSLLARELQSGTFSVFSALHDPLEGLVRVFAEVYPVDVCKSISSCTVAITGAAEETLTVPAIAEVPFINLTAKPELRECFLKCKLPHQGLRLEHVTIESSDGQALATWAVEEVDKLPQGKPKGVGMCVGPIFSSTPTTLDWLQYYAELGVSGIHMYAVVADFVLKPSNYMHEPGSLRALQLEHHRLVTWRAFHPSKWSAHYYGQWLIFNDCVFRTRNVYEYIMFHDRDEFIHFVGYAPKKVHLLSMFARLFGERDVPSITYWGALIHTHCHVEAVGRVGSRRARIGEEVEVQTYSGYDVWEEDLRAPNFTGCTWKTCHPKSVIRPLGVEVMNIHHYHLAAEGFRKEYKMVGPEAVLIKHVRCLLKPVSSVWESDTSKPLCSDEEVLRPNPQYGGMPVCPASTVQEVRARHSVAP</sequence>
<organism evidence="10 11">
    <name type="scientific">Coccomyxa viridis</name>
    <dbReference type="NCBI Taxonomy" id="1274662"/>
    <lineage>
        <taxon>Eukaryota</taxon>
        <taxon>Viridiplantae</taxon>
        <taxon>Chlorophyta</taxon>
        <taxon>core chlorophytes</taxon>
        <taxon>Trebouxiophyceae</taxon>
        <taxon>Trebouxiophyceae incertae sedis</taxon>
        <taxon>Coccomyxaceae</taxon>
        <taxon>Coccomyxa</taxon>
    </lineage>
</organism>
<dbReference type="GO" id="GO:0016757">
    <property type="term" value="F:glycosyltransferase activity"/>
    <property type="evidence" value="ECO:0007669"/>
    <property type="project" value="UniProtKB-UniRule"/>
</dbReference>
<evidence type="ECO:0000256" key="2">
    <source>
        <dbReference type="ARBA" id="ARBA00007647"/>
    </source>
</evidence>
<evidence type="ECO:0000256" key="6">
    <source>
        <dbReference type="ARBA" id="ARBA00022989"/>
    </source>
</evidence>
<comment type="caution">
    <text evidence="10">The sequence shown here is derived from an EMBL/GenBank/DDBJ whole genome shotgun (WGS) entry which is preliminary data.</text>
</comment>
<evidence type="ECO:0000256" key="7">
    <source>
        <dbReference type="ARBA" id="ARBA00023136"/>
    </source>
</evidence>
<feature type="signal peptide" evidence="9">
    <location>
        <begin position="1"/>
        <end position="28"/>
    </location>
</feature>
<evidence type="ECO:0000256" key="8">
    <source>
        <dbReference type="RuleBase" id="RU366017"/>
    </source>
</evidence>
<keyword evidence="7" id="KW-0472">Membrane</keyword>
<dbReference type="EMBL" id="CAUYUE010000010">
    <property type="protein sequence ID" value="CAK0784444.1"/>
    <property type="molecule type" value="Genomic_DNA"/>
</dbReference>
<evidence type="ECO:0000256" key="4">
    <source>
        <dbReference type="ARBA" id="ARBA00022679"/>
    </source>
</evidence>
<dbReference type="GO" id="GO:0005737">
    <property type="term" value="C:cytoplasm"/>
    <property type="evidence" value="ECO:0007669"/>
    <property type="project" value="TreeGrafter"/>
</dbReference>
<dbReference type="PANTHER" id="PTHR21461">
    <property type="entry name" value="GLYCOSYLTRANSFERASE FAMILY 92 PROTEIN"/>
    <property type="match status" value="1"/>
</dbReference>
<keyword evidence="3 8" id="KW-0328">Glycosyltransferase</keyword>